<name>A0AAE3EWX5_9FLAO</name>
<dbReference type="EMBL" id="JAIRBC010000014">
    <property type="protein sequence ID" value="MCG2461212.1"/>
    <property type="molecule type" value="Genomic_DNA"/>
</dbReference>
<protein>
    <recommendedName>
        <fullName evidence="4">CarboxypepD_reg-like domain-containing protein</fullName>
    </recommendedName>
</protein>
<evidence type="ECO:0000256" key="1">
    <source>
        <dbReference type="SAM" id="SignalP"/>
    </source>
</evidence>
<feature type="chain" id="PRO_5041969550" description="CarboxypepD_reg-like domain-containing protein" evidence="1">
    <location>
        <begin position="21"/>
        <end position="250"/>
    </location>
</feature>
<dbReference type="SUPFAM" id="SSF49464">
    <property type="entry name" value="Carboxypeptidase regulatory domain-like"/>
    <property type="match status" value="1"/>
</dbReference>
<evidence type="ECO:0008006" key="4">
    <source>
        <dbReference type="Google" id="ProtNLM"/>
    </source>
</evidence>
<dbReference type="RefSeq" id="WP_317902358.1">
    <property type="nucleotide sequence ID" value="NZ_JAIRBC010000014.1"/>
</dbReference>
<reference evidence="2" key="1">
    <citation type="submission" date="2023-02" db="EMBL/GenBank/DDBJ databases">
        <title>Genome of Flavobacteriaceae gen. nov. sp. strain F89.</title>
        <authorList>
            <person name="Wang Y."/>
        </authorList>
    </citation>
    <scope>NUCLEOTIDE SEQUENCE</scope>
    <source>
        <strain evidence="2">F89</strain>
    </source>
</reference>
<dbReference type="InterPro" id="IPR008969">
    <property type="entry name" value="CarboxyPept-like_regulatory"/>
</dbReference>
<sequence length="250" mass="28665">MKNKYLALIFLFLVAIFVQAQEDGRQLLRGTVLYRNVNVPNENVINITTEDATITDEDGDFAIPVKAGDELAFTSINYSLEIVKVTEAMIQKNRLVVEVNEKVTQLDEVVVSPENQDRFIKMQNEEFKKHDYGIDRSTEVENIATPQMISGMKNGLNFVNIFKALAKTNKNNTTETRPKLKLSEVLRQVYDDEFFVVDLKIPQDKIGEFLLYVDEAVPAQSLLKKTNEFELIDFLVNESKSYREELDAQK</sequence>
<keyword evidence="3" id="KW-1185">Reference proteome</keyword>
<gene>
    <name evidence="2" type="ORF">K8352_10670</name>
</gene>
<proteinExistence type="predicted"/>
<evidence type="ECO:0000313" key="3">
    <source>
        <dbReference type="Proteomes" id="UP001200642"/>
    </source>
</evidence>
<dbReference type="AlphaFoldDB" id="A0AAE3EWX5"/>
<organism evidence="2 3">
    <name type="scientific">Cerina litoralis</name>
    <dbReference type="NCBI Taxonomy" id="2874477"/>
    <lineage>
        <taxon>Bacteria</taxon>
        <taxon>Pseudomonadati</taxon>
        <taxon>Bacteroidota</taxon>
        <taxon>Flavobacteriia</taxon>
        <taxon>Flavobacteriales</taxon>
        <taxon>Flavobacteriaceae</taxon>
        <taxon>Cerina</taxon>
    </lineage>
</organism>
<comment type="caution">
    <text evidence="2">The sequence shown here is derived from an EMBL/GenBank/DDBJ whole genome shotgun (WGS) entry which is preliminary data.</text>
</comment>
<feature type="signal peptide" evidence="1">
    <location>
        <begin position="1"/>
        <end position="20"/>
    </location>
</feature>
<dbReference type="Proteomes" id="UP001200642">
    <property type="component" value="Unassembled WGS sequence"/>
</dbReference>
<keyword evidence="1" id="KW-0732">Signal</keyword>
<accession>A0AAE3EWX5</accession>
<evidence type="ECO:0000313" key="2">
    <source>
        <dbReference type="EMBL" id="MCG2461212.1"/>
    </source>
</evidence>